<accession>A0AAV2WEN5</accession>
<dbReference type="EMBL" id="LK021337">
    <property type="protein sequence ID" value="CDQ42750.1"/>
    <property type="molecule type" value="Genomic_DNA"/>
</dbReference>
<dbReference type="Proteomes" id="UP000028864">
    <property type="component" value="Unassembled WGS sequence"/>
</dbReference>
<dbReference type="AlphaFoldDB" id="A0AAV2WEN5"/>
<organism evidence="1 2">
    <name type="scientific">Mycolicibacterium neoaurum</name>
    <name type="common">Mycobacterium neoaurum</name>
    <dbReference type="NCBI Taxonomy" id="1795"/>
    <lineage>
        <taxon>Bacteria</taxon>
        <taxon>Bacillati</taxon>
        <taxon>Actinomycetota</taxon>
        <taxon>Actinomycetes</taxon>
        <taxon>Mycobacteriales</taxon>
        <taxon>Mycobacteriaceae</taxon>
        <taxon>Mycolicibacterium</taxon>
    </lineage>
</organism>
<reference evidence="1" key="1">
    <citation type="submission" date="2014-05" db="EMBL/GenBank/DDBJ databases">
        <authorList>
            <person name="Urmite Genomes"/>
        </authorList>
    </citation>
    <scope>NUCLEOTIDE SEQUENCE</scope>
    <source>
        <strain evidence="1">DSM 44074</strain>
    </source>
</reference>
<evidence type="ECO:0000313" key="1">
    <source>
        <dbReference type="EMBL" id="CDQ42750.1"/>
    </source>
</evidence>
<dbReference type="RefSeq" id="WP_138158123.1">
    <property type="nucleotide sequence ID" value="NZ_JAKNRE010000006.1"/>
</dbReference>
<evidence type="ECO:0000313" key="2">
    <source>
        <dbReference type="Proteomes" id="UP000028864"/>
    </source>
</evidence>
<reference evidence="1" key="2">
    <citation type="submission" date="2015-09" db="EMBL/GenBank/DDBJ databases">
        <title>Draft genome sequence of Mycobacterium neoaurum DSM 44074.</title>
        <authorList>
            <person name="Croce O."/>
            <person name="Robert C."/>
            <person name="Raoult D."/>
            <person name="Drancourt M."/>
        </authorList>
    </citation>
    <scope>NUCLEOTIDE SEQUENCE</scope>
    <source>
        <strain evidence="1">DSM 44074</strain>
    </source>
</reference>
<proteinExistence type="predicted"/>
<sequence length="143" mass="16442">MLSAREKLLVEGQYDWVKLWDVHRHVAMENLSDSLAEVQRKTLALVADLIREGLAEAGDLRDHGARFEPWTSAVGESIERLSAEYIDNFADRAGWPWTLWIRITDEGKRIGAAREADYRRWADELHEQGRDEQALPQKFEPGA</sequence>
<protein>
    <submittedName>
        <fullName evidence="1">Uncharacterized protein</fullName>
    </submittedName>
</protein>
<gene>
    <name evidence="1" type="ORF">BN1047_00607</name>
</gene>
<name>A0AAV2WEN5_MYCNE</name>